<evidence type="ECO:0000259" key="2">
    <source>
        <dbReference type="PROSITE" id="PS50118"/>
    </source>
</evidence>
<gene>
    <name evidence="3" type="ORF">BSTOLATCC_MIC46496</name>
</gene>
<organism evidence="3 4">
    <name type="scientific">Blepharisma stoltei</name>
    <dbReference type="NCBI Taxonomy" id="1481888"/>
    <lineage>
        <taxon>Eukaryota</taxon>
        <taxon>Sar</taxon>
        <taxon>Alveolata</taxon>
        <taxon>Ciliophora</taxon>
        <taxon>Postciliodesmatophora</taxon>
        <taxon>Heterotrichea</taxon>
        <taxon>Heterotrichida</taxon>
        <taxon>Blepharismidae</taxon>
        <taxon>Blepharisma</taxon>
    </lineage>
</organism>
<dbReference type="Gene3D" id="1.10.30.10">
    <property type="entry name" value="High mobility group box domain"/>
    <property type="match status" value="1"/>
</dbReference>
<keyword evidence="4" id="KW-1185">Reference proteome</keyword>
<evidence type="ECO:0000256" key="1">
    <source>
        <dbReference type="PROSITE-ProRule" id="PRU00267"/>
    </source>
</evidence>
<keyword evidence="1" id="KW-0539">Nucleus</keyword>
<keyword evidence="1" id="KW-0238">DNA-binding</keyword>
<accession>A0AAU9JNL5</accession>
<dbReference type="AlphaFoldDB" id="A0AAU9JNL5"/>
<dbReference type="Proteomes" id="UP001162131">
    <property type="component" value="Unassembled WGS sequence"/>
</dbReference>
<dbReference type="InterPro" id="IPR009071">
    <property type="entry name" value="HMG_box_dom"/>
</dbReference>
<dbReference type="Pfam" id="PF00505">
    <property type="entry name" value="HMG_box"/>
    <property type="match status" value="1"/>
</dbReference>
<comment type="caution">
    <text evidence="3">The sequence shown here is derived from an EMBL/GenBank/DDBJ whole genome shotgun (WGS) entry which is preliminary data.</text>
</comment>
<proteinExistence type="predicted"/>
<feature type="DNA-binding region" description="HMG box" evidence="1">
    <location>
        <begin position="5"/>
        <end position="72"/>
    </location>
</feature>
<dbReference type="SUPFAM" id="SSF47095">
    <property type="entry name" value="HMG-box"/>
    <property type="match status" value="1"/>
</dbReference>
<dbReference type="GO" id="GO:0003677">
    <property type="term" value="F:DNA binding"/>
    <property type="evidence" value="ECO:0007669"/>
    <property type="project" value="UniProtKB-UniRule"/>
</dbReference>
<reference evidence="3" key="1">
    <citation type="submission" date="2021-09" db="EMBL/GenBank/DDBJ databases">
        <authorList>
            <consortium name="AG Swart"/>
            <person name="Singh M."/>
            <person name="Singh A."/>
            <person name="Seah K."/>
            <person name="Emmerich C."/>
        </authorList>
    </citation>
    <scope>NUCLEOTIDE SEQUENCE</scope>
    <source>
        <strain evidence="3">ATCC30299</strain>
    </source>
</reference>
<protein>
    <recommendedName>
        <fullName evidence="2">HMG box domain-containing protein</fullName>
    </recommendedName>
</protein>
<dbReference type="PROSITE" id="PS50118">
    <property type="entry name" value="HMG_BOX_2"/>
    <property type="match status" value="1"/>
</dbReference>
<dbReference type="InterPro" id="IPR036910">
    <property type="entry name" value="HMG_box_dom_sf"/>
</dbReference>
<dbReference type="EMBL" id="CAJZBQ010000046">
    <property type="protein sequence ID" value="CAG9328498.1"/>
    <property type="molecule type" value="Genomic_DNA"/>
</dbReference>
<name>A0AAU9JNL5_9CILI</name>
<sequence length="143" mass="17279">MKSLVKRPLPAHTRYIQFRCEEFKGLYKLTPSEVVELMLDEWRNLSEDEKLPYLNAAKEERDDFNKKWREVEAVGVDSFMKTIKEKRQENEIDSEFQEDPILAIINHKRNWKKTWGKKRILESKRKNGNFCYNGRKKMKLKLN</sequence>
<evidence type="ECO:0000313" key="4">
    <source>
        <dbReference type="Proteomes" id="UP001162131"/>
    </source>
</evidence>
<evidence type="ECO:0000313" key="3">
    <source>
        <dbReference type="EMBL" id="CAG9328498.1"/>
    </source>
</evidence>
<dbReference type="GO" id="GO:0005634">
    <property type="term" value="C:nucleus"/>
    <property type="evidence" value="ECO:0007669"/>
    <property type="project" value="UniProtKB-UniRule"/>
</dbReference>
<feature type="domain" description="HMG box" evidence="2">
    <location>
        <begin position="5"/>
        <end position="72"/>
    </location>
</feature>